<reference evidence="1" key="1">
    <citation type="submission" date="2021-07" db="EMBL/GenBank/DDBJ databases">
        <title>Complete Genome Sequences of Mycobacterium farcinogenes Isolated from Clinical Specimens from Patients in Thailand.</title>
        <authorList>
            <person name="Sodsai P."/>
        </authorList>
    </citation>
    <scope>NUCLEOTIDE SEQUENCE</scope>
    <source>
        <strain evidence="1">BKK/CU-MFGFA-001</strain>
    </source>
</reference>
<organism evidence="1 2">
    <name type="scientific">Mycolicibacterium farcinogenes</name>
    <name type="common">Mycobacterium farcinogenes</name>
    <dbReference type="NCBI Taxonomy" id="1802"/>
    <lineage>
        <taxon>Bacteria</taxon>
        <taxon>Bacillati</taxon>
        <taxon>Actinomycetota</taxon>
        <taxon>Actinomycetes</taxon>
        <taxon>Mycobacteriales</taxon>
        <taxon>Mycobacteriaceae</taxon>
        <taxon>Mycolicibacterium</taxon>
    </lineage>
</organism>
<sequence>MRDLDVIDRELRLLALLRAKTKESGGRPSTRLIDRLLDERQAVTSQAGASNI</sequence>
<proteinExistence type="predicted"/>
<evidence type="ECO:0000313" key="1">
    <source>
        <dbReference type="EMBL" id="QZH65044.1"/>
    </source>
</evidence>
<accession>A0ACD1FDA1</accession>
<name>A0ACD1FDA1_MYCFR</name>
<protein>
    <submittedName>
        <fullName evidence="1">Uncharacterized protein</fullName>
    </submittedName>
</protein>
<keyword evidence="2" id="KW-1185">Reference proteome</keyword>
<evidence type="ECO:0000313" key="2">
    <source>
        <dbReference type="Proteomes" id="UP000825598"/>
    </source>
</evidence>
<gene>
    <name evidence="1" type="ORF">K6L26_24050</name>
</gene>
<dbReference type="Proteomes" id="UP000825598">
    <property type="component" value="Chromosome"/>
</dbReference>
<dbReference type="EMBL" id="CP081673">
    <property type="protein sequence ID" value="QZH65044.1"/>
    <property type="molecule type" value="Genomic_DNA"/>
</dbReference>